<evidence type="ECO:0000313" key="4">
    <source>
        <dbReference type="Proteomes" id="UP000321249"/>
    </source>
</evidence>
<organism evidence="3 4">
    <name type="scientific">Allosphingosinicella ginsenosidimutans</name>
    <dbReference type="NCBI Taxonomy" id="1176539"/>
    <lineage>
        <taxon>Bacteria</taxon>
        <taxon>Pseudomonadati</taxon>
        <taxon>Pseudomonadota</taxon>
        <taxon>Alphaproteobacteria</taxon>
        <taxon>Sphingomonadales</taxon>
        <taxon>Sphingomonadaceae</taxon>
        <taxon>Allosphingosinicella</taxon>
    </lineage>
</organism>
<evidence type="ECO:0000256" key="2">
    <source>
        <dbReference type="SAM" id="MobiDB-lite"/>
    </source>
</evidence>
<feature type="compositionally biased region" description="Pro residues" evidence="2">
    <location>
        <begin position="16"/>
        <end position="26"/>
    </location>
</feature>
<reference evidence="3 4" key="1">
    <citation type="journal article" date="2015" name="J. Microbiol.">
        <title>Sphingosinicella ginsenosidimutans sp. nov., with ginsenoside converting activity.</title>
        <authorList>
            <person name="Kim J.K."/>
            <person name="Kang M.S."/>
            <person name="Park S.C."/>
            <person name="Kim K.M."/>
            <person name="Choi K."/>
            <person name="Yoon M.H."/>
            <person name="Im W.T."/>
        </authorList>
    </citation>
    <scope>NUCLEOTIDE SEQUENCE [LARGE SCALE GENOMIC DNA]</scope>
    <source>
        <strain evidence="3 4">BS-11</strain>
    </source>
</reference>
<comment type="caution">
    <text evidence="3">The sequence shown here is derived from an EMBL/GenBank/DDBJ whole genome shotgun (WGS) entry which is preliminary data.</text>
</comment>
<accession>A0A5C6TSK2</accession>
<proteinExistence type="inferred from homology"/>
<name>A0A5C6TSK2_9SPHN</name>
<evidence type="ECO:0000313" key="3">
    <source>
        <dbReference type="EMBL" id="TXC63226.1"/>
    </source>
</evidence>
<evidence type="ECO:0000256" key="1">
    <source>
        <dbReference type="ARBA" id="ARBA00005701"/>
    </source>
</evidence>
<sequence length="55" mass="5991">MAKRPAHLKPPAYLTPSPPVPAPGPAEPANEHGGPKGREPTRYGDWENKGLCWDF</sequence>
<dbReference type="Proteomes" id="UP000321249">
    <property type="component" value="Unassembled WGS sequence"/>
</dbReference>
<dbReference type="InterPro" id="IPR012875">
    <property type="entry name" value="SDHF4"/>
</dbReference>
<dbReference type="RefSeq" id="WP_147042638.1">
    <property type="nucleotide sequence ID" value="NZ_BAABIR010000005.1"/>
</dbReference>
<comment type="similarity">
    <text evidence="1">Belongs to the SDHAF4 family.</text>
</comment>
<protein>
    <submittedName>
        <fullName evidence="3">DUF1674 domain-containing protein</fullName>
    </submittedName>
</protein>
<keyword evidence="4" id="KW-1185">Reference proteome</keyword>
<dbReference type="Pfam" id="PF07896">
    <property type="entry name" value="DUF1674"/>
    <property type="match status" value="1"/>
</dbReference>
<dbReference type="AlphaFoldDB" id="A0A5C6TSK2"/>
<dbReference type="EMBL" id="VOQQ01000001">
    <property type="protein sequence ID" value="TXC63226.1"/>
    <property type="molecule type" value="Genomic_DNA"/>
</dbReference>
<gene>
    <name evidence="3" type="ORF">FRZ32_05855</name>
</gene>
<feature type="region of interest" description="Disordered" evidence="2">
    <location>
        <begin position="1"/>
        <end position="55"/>
    </location>
</feature>
<feature type="compositionally biased region" description="Basic and acidic residues" evidence="2">
    <location>
        <begin position="29"/>
        <end position="48"/>
    </location>
</feature>